<gene>
    <name evidence="1" type="ordered locus">CHU_1477</name>
</gene>
<dbReference type="AlphaFoldDB" id="A0A6N4SQZ0"/>
<dbReference type="EMBL" id="CP000383">
    <property type="protein sequence ID" value="ABG58748.1"/>
    <property type="molecule type" value="Genomic_DNA"/>
</dbReference>
<evidence type="ECO:0000313" key="1">
    <source>
        <dbReference type="EMBL" id="ABG58748.1"/>
    </source>
</evidence>
<name>A0A6N4SQZ0_CYTH3</name>
<reference evidence="1 2" key="1">
    <citation type="journal article" date="2007" name="Appl. Environ. Microbiol.">
        <title>Genome sequence of the cellulolytic gliding bacterium Cytophaga hutchinsonii.</title>
        <authorList>
            <person name="Xie G."/>
            <person name="Bruce D.C."/>
            <person name="Challacombe J.F."/>
            <person name="Chertkov O."/>
            <person name="Detter J.C."/>
            <person name="Gilna P."/>
            <person name="Han C.S."/>
            <person name="Lucas S."/>
            <person name="Misra M."/>
            <person name="Myers G.L."/>
            <person name="Richardson P."/>
            <person name="Tapia R."/>
            <person name="Thayer N."/>
            <person name="Thompson L.S."/>
            <person name="Brettin T.S."/>
            <person name="Henrissat B."/>
            <person name="Wilson D.B."/>
            <person name="McBride M.J."/>
        </authorList>
    </citation>
    <scope>NUCLEOTIDE SEQUENCE [LARGE SCALE GENOMIC DNA]</scope>
    <source>
        <strain evidence="2">ATCC 33406 / DSM 1761 / CIP 103989 / NBRC 15051 / NCIMB 9469 / D465</strain>
    </source>
</reference>
<organism evidence="1 2">
    <name type="scientific">Cytophaga hutchinsonii (strain ATCC 33406 / DSM 1761 / CIP 103989 / NBRC 15051 / NCIMB 9469 / D465)</name>
    <dbReference type="NCBI Taxonomy" id="269798"/>
    <lineage>
        <taxon>Bacteria</taxon>
        <taxon>Pseudomonadati</taxon>
        <taxon>Bacteroidota</taxon>
        <taxon>Cytophagia</taxon>
        <taxon>Cytophagales</taxon>
        <taxon>Cytophagaceae</taxon>
        <taxon>Cytophaga</taxon>
    </lineage>
</organism>
<keyword evidence="2" id="KW-1185">Reference proteome</keyword>
<accession>A0A6N4SQZ0</accession>
<dbReference type="Proteomes" id="UP000001822">
    <property type="component" value="Chromosome"/>
</dbReference>
<evidence type="ECO:0000313" key="2">
    <source>
        <dbReference type="Proteomes" id="UP000001822"/>
    </source>
</evidence>
<dbReference type="RefSeq" id="WP_011584863.1">
    <property type="nucleotide sequence ID" value="NC_008255.1"/>
</dbReference>
<sequence>MSEPFILSIIPERIRQLGYHNYHIRYRDVSIKANAKIIVPAYNELWFISGDPNGIKIESGYGLYDSTGSYVYDNSHQHRGEIIITNPNTDNKRIKFIQVIIIN</sequence>
<dbReference type="OrthoDB" id="674379at2"/>
<dbReference type="KEGG" id="chu:CHU_1477"/>
<protein>
    <submittedName>
        <fullName evidence="1">Uncharacterized protein</fullName>
    </submittedName>
</protein>
<proteinExistence type="predicted"/>